<sequence>MPKDSNESSSHNIESNQQLLQQRLIPPPGESTTPSKIVAFLRDTLDIKPLMSALNT</sequence>
<protein>
    <submittedName>
        <fullName evidence="3">Uncharacterized protein</fullName>
    </submittedName>
</protein>
<reference evidence="3" key="1">
    <citation type="submission" date="2021-02" db="EMBL/GenBank/DDBJ databases">
        <authorList>
            <person name="Nowell W R."/>
        </authorList>
    </citation>
    <scope>NUCLEOTIDE SEQUENCE</scope>
</reference>
<gene>
    <name evidence="2" type="ORF">SMN809_LOCUS39058</name>
    <name evidence="3" type="ORF">SMN809_LOCUS49378</name>
</gene>
<feature type="region of interest" description="Disordered" evidence="1">
    <location>
        <begin position="1"/>
        <end position="34"/>
    </location>
</feature>
<proteinExistence type="predicted"/>
<dbReference type="EMBL" id="CAJOBI010160922">
    <property type="protein sequence ID" value="CAF4850616.1"/>
    <property type="molecule type" value="Genomic_DNA"/>
</dbReference>
<evidence type="ECO:0000313" key="2">
    <source>
        <dbReference type="EMBL" id="CAF4600469.1"/>
    </source>
</evidence>
<dbReference type="AlphaFoldDB" id="A0A8S3BTH2"/>
<name>A0A8S3BTH2_9BILA</name>
<feature type="non-terminal residue" evidence="3">
    <location>
        <position position="56"/>
    </location>
</feature>
<evidence type="ECO:0000313" key="4">
    <source>
        <dbReference type="Proteomes" id="UP000676336"/>
    </source>
</evidence>
<feature type="compositionally biased region" description="Low complexity" evidence="1">
    <location>
        <begin position="7"/>
        <end position="24"/>
    </location>
</feature>
<dbReference type="Proteomes" id="UP000676336">
    <property type="component" value="Unassembled WGS sequence"/>
</dbReference>
<evidence type="ECO:0000313" key="3">
    <source>
        <dbReference type="EMBL" id="CAF4850616.1"/>
    </source>
</evidence>
<organism evidence="3 4">
    <name type="scientific">Rotaria magnacalcarata</name>
    <dbReference type="NCBI Taxonomy" id="392030"/>
    <lineage>
        <taxon>Eukaryota</taxon>
        <taxon>Metazoa</taxon>
        <taxon>Spiralia</taxon>
        <taxon>Gnathifera</taxon>
        <taxon>Rotifera</taxon>
        <taxon>Eurotatoria</taxon>
        <taxon>Bdelloidea</taxon>
        <taxon>Philodinida</taxon>
        <taxon>Philodinidae</taxon>
        <taxon>Rotaria</taxon>
    </lineage>
</organism>
<dbReference type="EMBL" id="CAJOBI010103888">
    <property type="protein sequence ID" value="CAF4600469.1"/>
    <property type="molecule type" value="Genomic_DNA"/>
</dbReference>
<evidence type="ECO:0000256" key="1">
    <source>
        <dbReference type="SAM" id="MobiDB-lite"/>
    </source>
</evidence>
<comment type="caution">
    <text evidence="3">The sequence shown here is derived from an EMBL/GenBank/DDBJ whole genome shotgun (WGS) entry which is preliminary data.</text>
</comment>
<accession>A0A8S3BTH2</accession>